<reference evidence="3 4" key="1">
    <citation type="submission" date="2019-09" db="EMBL/GenBank/DDBJ databases">
        <title>Draft genome sequences of 48 bacterial type strains from the CCUG.</title>
        <authorList>
            <person name="Tunovic T."/>
            <person name="Pineiro-Iglesias B."/>
            <person name="Unosson C."/>
            <person name="Inganas E."/>
            <person name="Ohlen M."/>
            <person name="Cardew S."/>
            <person name="Jensie-Markopoulos S."/>
            <person name="Salva-Serra F."/>
            <person name="Jaen-Luchoro D."/>
            <person name="Karlsson R."/>
            <person name="Svensson-Stadler L."/>
            <person name="Chun J."/>
            <person name="Moore E."/>
        </authorList>
    </citation>
    <scope>NUCLEOTIDE SEQUENCE [LARGE SCALE GENOMIC DNA]</scope>
    <source>
        <strain evidence="3 4">CCUG 65687</strain>
    </source>
</reference>
<dbReference type="Proteomes" id="UP000473571">
    <property type="component" value="Unassembled WGS sequence"/>
</dbReference>
<dbReference type="InterPro" id="IPR002347">
    <property type="entry name" value="SDR_fam"/>
</dbReference>
<comment type="similarity">
    <text evidence="1">Belongs to the short-chain dehydrogenases/reductases (SDR) family.</text>
</comment>
<protein>
    <submittedName>
        <fullName evidence="3">SDR family NAD(P)-dependent oxidoreductase</fullName>
    </submittedName>
</protein>
<evidence type="ECO:0000313" key="3">
    <source>
        <dbReference type="EMBL" id="KAB0631692.1"/>
    </source>
</evidence>
<dbReference type="Gene3D" id="3.40.50.720">
    <property type="entry name" value="NAD(P)-binding Rossmann-like Domain"/>
    <property type="match status" value="1"/>
</dbReference>
<evidence type="ECO:0000313" key="4">
    <source>
        <dbReference type="Proteomes" id="UP000473571"/>
    </source>
</evidence>
<keyword evidence="2" id="KW-0560">Oxidoreductase</keyword>
<evidence type="ECO:0000256" key="2">
    <source>
        <dbReference type="ARBA" id="ARBA00023002"/>
    </source>
</evidence>
<feature type="non-terminal residue" evidence="3">
    <location>
        <position position="66"/>
    </location>
</feature>
<dbReference type="PANTHER" id="PTHR43669">
    <property type="entry name" value="5-KETO-D-GLUCONATE 5-REDUCTASE"/>
    <property type="match status" value="1"/>
</dbReference>
<gene>
    <name evidence="3" type="ORF">F7R13_35665</name>
</gene>
<accession>A0A6L3MKM2</accession>
<dbReference type="SUPFAM" id="SSF51735">
    <property type="entry name" value="NAD(P)-binding Rossmann-fold domains"/>
    <property type="match status" value="1"/>
</dbReference>
<dbReference type="Pfam" id="PF00106">
    <property type="entry name" value="adh_short"/>
    <property type="match status" value="1"/>
</dbReference>
<proteinExistence type="inferred from homology"/>
<dbReference type="InterPro" id="IPR036291">
    <property type="entry name" value="NAD(P)-bd_dom_sf"/>
</dbReference>
<dbReference type="EMBL" id="VZOL01001385">
    <property type="protein sequence ID" value="KAB0631692.1"/>
    <property type="molecule type" value="Genomic_DNA"/>
</dbReference>
<dbReference type="GO" id="GO:0016491">
    <property type="term" value="F:oxidoreductase activity"/>
    <property type="evidence" value="ECO:0007669"/>
    <property type="project" value="UniProtKB-KW"/>
</dbReference>
<dbReference type="PANTHER" id="PTHR43669:SF3">
    <property type="entry name" value="ALCOHOL DEHYDROGENASE, PUTATIVE (AFU_ORTHOLOGUE AFUA_3G03445)-RELATED"/>
    <property type="match status" value="1"/>
</dbReference>
<name>A0A6L3MKM2_9BURK</name>
<sequence length="66" mass="6602">MQRFEGKTVLVTGGNSGIGLAAARAFAAEGARVIITGRDEQTLAAARESLGDGALAIRNEAGSVAS</sequence>
<organism evidence="3 4">
    <name type="scientific">Burkholderia territorii</name>
    <dbReference type="NCBI Taxonomy" id="1503055"/>
    <lineage>
        <taxon>Bacteria</taxon>
        <taxon>Pseudomonadati</taxon>
        <taxon>Pseudomonadota</taxon>
        <taxon>Betaproteobacteria</taxon>
        <taxon>Burkholderiales</taxon>
        <taxon>Burkholderiaceae</taxon>
        <taxon>Burkholderia</taxon>
        <taxon>Burkholderia cepacia complex</taxon>
    </lineage>
</organism>
<evidence type="ECO:0000256" key="1">
    <source>
        <dbReference type="ARBA" id="ARBA00006484"/>
    </source>
</evidence>
<dbReference type="AlphaFoldDB" id="A0A6L3MKM2"/>
<comment type="caution">
    <text evidence="3">The sequence shown here is derived from an EMBL/GenBank/DDBJ whole genome shotgun (WGS) entry which is preliminary data.</text>
</comment>